<dbReference type="Proteomes" id="UP000744676">
    <property type="component" value="Unassembled WGS sequence"/>
</dbReference>
<proteinExistence type="predicted"/>
<evidence type="ECO:0000313" key="1">
    <source>
        <dbReference type="EMBL" id="KAF5094429.1"/>
    </source>
</evidence>
<evidence type="ECO:0000313" key="2">
    <source>
        <dbReference type="Proteomes" id="UP000744676"/>
    </source>
</evidence>
<protein>
    <submittedName>
        <fullName evidence="1">Uncharacterized protein</fullName>
    </submittedName>
</protein>
<gene>
    <name evidence="1" type="ORF">D0Z00_003544</name>
</gene>
<keyword evidence="2" id="KW-1185">Reference proteome</keyword>
<sequence>MFRPRFFMFRPLLRQRAYSTYKTFDNTTVSTNPYNFILNHWKGLALLAAGTTAFVVTHLDRAPISNRLRLMLIGHKIEQFIGGQGYDEVISEYKHALLPDHHPQVKRVKRIMKSIIDVSPFAGDDSIDWRVHVINDPKASPNAFVLPGGKVFVFSSILPICGNDDGLATVLSHELAHQAARHTAESMSKAPLYLAASIILYSITGSRMLNSLFVNSLLKLPASREMETEADFIGLIMMSRACYNPDEAIHVWERMANFENTSAGIMGGRRPPEFLSTHPASTRRIDNIRKWLPEAYDARTSARCDERVAGYMPSFLEWSPPRDVGLF</sequence>
<name>A0ACB6V105_9ASCO</name>
<organism evidence="1 2">
    <name type="scientific">Geotrichum galactomycetum</name>
    <dbReference type="NCBI Taxonomy" id="27317"/>
    <lineage>
        <taxon>Eukaryota</taxon>
        <taxon>Fungi</taxon>
        <taxon>Dikarya</taxon>
        <taxon>Ascomycota</taxon>
        <taxon>Saccharomycotina</taxon>
        <taxon>Dipodascomycetes</taxon>
        <taxon>Dipodascales</taxon>
        <taxon>Dipodascaceae</taxon>
        <taxon>Geotrichum</taxon>
    </lineage>
</organism>
<accession>A0ACB6V105</accession>
<comment type="caution">
    <text evidence="1">The sequence shown here is derived from an EMBL/GenBank/DDBJ whole genome shotgun (WGS) entry which is preliminary data.</text>
</comment>
<dbReference type="EMBL" id="QVQA01000164">
    <property type="protein sequence ID" value="KAF5094429.1"/>
    <property type="molecule type" value="Genomic_DNA"/>
</dbReference>
<reference evidence="1 2" key="1">
    <citation type="journal article" date="2020" name="Front. Microbiol.">
        <title>Phenotypic and Genetic Characterization of the Cheese Ripening Yeast Geotrichum candidum.</title>
        <authorList>
            <person name="Perkins V."/>
            <person name="Vignola S."/>
            <person name="Lessard M.H."/>
            <person name="Plante P.L."/>
            <person name="Corbeil J."/>
            <person name="Dugat-Bony E."/>
            <person name="Frenette M."/>
            <person name="Labrie S."/>
        </authorList>
    </citation>
    <scope>NUCLEOTIDE SEQUENCE [LARGE SCALE GENOMIC DNA]</scope>
    <source>
        <strain evidence="1 2">LMA-1147</strain>
    </source>
</reference>